<proteinExistence type="predicted"/>
<protein>
    <submittedName>
        <fullName evidence="1">Uncharacterized protein</fullName>
    </submittedName>
</protein>
<name>A0A3M7RE24_BRAPC</name>
<accession>A0A3M7RE24</accession>
<evidence type="ECO:0000313" key="1">
    <source>
        <dbReference type="EMBL" id="RNA21535.1"/>
    </source>
</evidence>
<reference evidence="1 2" key="1">
    <citation type="journal article" date="2018" name="Sci. Rep.">
        <title>Genomic signatures of local adaptation to the degree of environmental predictability in rotifers.</title>
        <authorList>
            <person name="Franch-Gras L."/>
            <person name="Hahn C."/>
            <person name="Garcia-Roger E.M."/>
            <person name="Carmona M.J."/>
            <person name="Serra M."/>
            <person name="Gomez A."/>
        </authorList>
    </citation>
    <scope>NUCLEOTIDE SEQUENCE [LARGE SCALE GENOMIC DNA]</scope>
    <source>
        <strain evidence="1">HYR1</strain>
    </source>
</reference>
<dbReference type="EMBL" id="REGN01003645">
    <property type="protein sequence ID" value="RNA21535.1"/>
    <property type="molecule type" value="Genomic_DNA"/>
</dbReference>
<sequence>MIEVGLPFCENEIKALLMSLLFAKIKLMGVQKISVLFLNETKNMFPLTNLHKILHRVMVKKTLILKEVFDYLEKEEISLGDLIQQIETRTKELKNIKQNGISDSIKICIENIGNDVYRKMLFTYSMTQLIYAQLKDKRISFKMYVFLCLYSYIALTLSFT</sequence>
<dbReference type="Proteomes" id="UP000276133">
    <property type="component" value="Unassembled WGS sequence"/>
</dbReference>
<gene>
    <name evidence="1" type="ORF">BpHYR1_030637</name>
</gene>
<comment type="caution">
    <text evidence="1">The sequence shown here is derived from an EMBL/GenBank/DDBJ whole genome shotgun (WGS) entry which is preliminary data.</text>
</comment>
<keyword evidence="2" id="KW-1185">Reference proteome</keyword>
<evidence type="ECO:0000313" key="2">
    <source>
        <dbReference type="Proteomes" id="UP000276133"/>
    </source>
</evidence>
<dbReference type="AlphaFoldDB" id="A0A3M7RE24"/>
<organism evidence="1 2">
    <name type="scientific">Brachionus plicatilis</name>
    <name type="common">Marine rotifer</name>
    <name type="synonym">Brachionus muelleri</name>
    <dbReference type="NCBI Taxonomy" id="10195"/>
    <lineage>
        <taxon>Eukaryota</taxon>
        <taxon>Metazoa</taxon>
        <taxon>Spiralia</taxon>
        <taxon>Gnathifera</taxon>
        <taxon>Rotifera</taxon>
        <taxon>Eurotatoria</taxon>
        <taxon>Monogononta</taxon>
        <taxon>Pseudotrocha</taxon>
        <taxon>Ploima</taxon>
        <taxon>Brachionidae</taxon>
        <taxon>Brachionus</taxon>
    </lineage>
</organism>